<keyword evidence="2" id="KW-0274">FAD</keyword>
<dbReference type="EMBL" id="JAPYYP010000005">
    <property type="protein sequence ID" value="MDA5108047.1"/>
    <property type="molecule type" value="Genomic_DNA"/>
</dbReference>
<comment type="caution">
    <text evidence="5">The sequence shown here is derived from an EMBL/GenBank/DDBJ whole genome shotgun (WGS) entry which is preliminary data.</text>
</comment>
<accession>A0A9X3Z2R3</accession>
<evidence type="ECO:0000259" key="4">
    <source>
        <dbReference type="PROSITE" id="PS51387"/>
    </source>
</evidence>
<dbReference type="InterPro" id="IPR016167">
    <property type="entry name" value="FAD-bd_PCMH_sub1"/>
</dbReference>
<dbReference type="SMART" id="SM01092">
    <property type="entry name" value="CO_deh_flav_C"/>
    <property type="match status" value="1"/>
</dbReference>
<dbReference type="Gene3D" id="3.30.43.10">
    <property type="entry name" value="Uridine Diphospho-n-acetylenolpyruvylglucosamine Reductase, domain 2"/>
    <property type="match status" value="1"/>
</dbReference>
<dbReference type="PANTHER" id="PTHR42659">
    <property type="entry name" value="XANTHINE DEHYDROGENASE SUBUNIT C-RELATED"/>
    <property type="match status" value="1"/>
</dbReference>
<organism evidence="5 6">
    <name type="scientific">Brevibacillus thermoruber</name>
    <dbReference type="NCBI Taxonomy" id="33942"/>
    <lineage>
        <taxon>Bacteria</taxon>
        <taxon>Bacillati</taxon>
        <taxon>Bacillota</taxon>
        <taxon>Bacilli</taxon>
        <taxon>Bacillales</taxon>
        <taxon>Paenibacillaceae</taxon>
        <taxon>Brevibacillus</taxon>
    </lineage>
</organism>
<dbReference type="Pfam" id="PF03450">
    <property type="entry name" value="CO_deh_flav_C"/>
    <property type="match status" value="1"/>
</dbReference>
<proteinExistence type="predicted"/>
<dbReference type="InterPro" id="IPR036683">
    <property type="entry name" value="CO_DH_flav_C_dom_sf"/>
</dbReference>
<dbReference type="RefSeq" id="WP_271139752.1">
    <property type="nucleotide sequence ID" value="NZ_JAPYYP010000005.1"/>
</dbReference>
<dbReference type="Gene3D" id="3.30.465.10">
    <property type="match status" value="1"/>
</dbReference>
<dbReference type="Pfam" id="PF00941">
    <property type="entry name" value="FAD_binding_5"/>
    <property type="match status" value="1"/>
</dbReference>
<keyword evidence="3" id="KW-0560">Oxidoreductase</keyword>
<name>A0A9X3Z2R3_9BACL</name>
<dbReference type="InterPro" id="IPR005107">
    <property type="entry name" value="CO_DH_flav_C"/>
</dbReference>
<dbReference type="InterPro" id="IPR051312">
    <property type="entry name" value="Diverse_Substr_Oxidored"/>
</dbReference>
<dbReference type="Proteomes" id="UP001151071">
    <property type="component" value="Unassembled WGS sequence"/>
</dbReference>
<reference evidence="5" key="1">
    <citation type="submission" date="2022-12" db="EMBL/GenBank/DDBJ databases">
        <title>Draft genome sequence of the thermophilic strain Brevibacillus thermoruber HT42, isolated from Los Humeros, Puebla, Mexico, with biotechnological potential.</title>
        <authorList>
            <person name="Lara Sanchez J."/>
            <person name="Solis Palacios R."/>
            <person name="Bustos Baena A.S."/>
            <person name="Ruz Baez A.E."/>
            <person name="Espinosa Luna G."/>
            <person name="Oliart Ros R.M."/>
        </authorList>
    </citation>
    <scope>NUCLEOTIDE SEQUENCE</scope>
    <source>
        <strain evidence="5">HT42</strain>
    </source>
</reference>
<evidence type="ECO:0000256" key="1">
    <source>
        <dbReference type="ARBA" id="ARBA00022630"/>
    </source>
</evidence>
<dbReference type="SUPFAM" id="SSF55447">
    <property type="entry name" value="CO dehydrogenase flavoprotein C-terminal domain-like"/>
    <property type="match status" value="1"/>
</dbReference>
<evidence type="ECO:0000256" key="3">
    <source>
        <dbReference type="ARBA" id="ARBA00023002"/>
    </source>
</evidence>
<dbReference type="SUPFAM" id="SSF56176">
    <property type="entry name" value="FAD-binding/transporter-associated domain-like"/>
    <property type="match status" value="1"/>
</dbReference>
<sequence length="297" mass="32303">MKPASFNYYRPSTLEETLQLLQDCGDEGKLIAGGQSLIPILNMRLSSLEHVIDINGLRELDFIRLEEGILKIGGLCRQRSLEKSPTVKEVAPLLSEAVPFIGHVQTRNRGTVGGSLVHADPTAEIPLSLLALDATAIIQSAEETREVPVQDFFITYLTTDIAPTEMLTEIQIPVDTLPKGYAFVEFSRRHGDFALVAAACLLDTDEDGTITAGRLAIGGVDAVPMIAQEAMDVLLGEKLTDALLEEAGQIAAENTDPEGDLHASREYRLHLAKVFTKRAIRNAYERSLQKLGGGTQP</sequence>
<protein>
    <submittedName>
        <fullName evidence="5">Xanthine dehydrogenase family protein subunit M</fullName>
    </submittedName>
</protein>
<dbReference type="PANTHER" id="PTHR42659:SF2">
    <property type="entry name" value="XANTHINE DEHYDROGENASE SUBUNIT C-RELATED"/>
    <property type="match status" value="1"/>
</dbReference>
<evidence type="ECO:0000313" key="6">
    <source>
        <dbReference type="Proteomes" id="UP001151071"/>
    </source>
</evidence>
<keyword evidence="1" id="KW-0285">Flavoprotein</keyword>
<dbReference type="InterPro" id="IPR002346">
    <property type="entry name" value="Mopterin_DH_FAD-bd"/>
</dbReference>
<dbReference type="PROSITE" id="PS51387">
    <property type="entry name" value="FAD_PCMH"/>
    <property type="match status" value="1"/>
</dbReference>
<dbReference type="GO" id="GO:0071949">
    <property type="term" value="F:FAD binding"/>
    <property type="evidence" value="ECO:0007669"/>
    <property type="project" value="InterPro"/>
</dbReference>
<evidence type="ECO:0000256" key="2">
    <source>
        <dbReference type="ARBA" id="ARBA00022827"/>
    </source>
</evidence>
<gene>
    <name evidence="5" type="ORF">O3V59_06730</name>
</gene>
<dbReference type="InterPro" id="IPR036318">
    <property type="entry name" value="FAD-bd_PCMH-like_sf"/>
</dbReference>
<dbReference type="AlphaFoldDB" id="A0A9X3Z2R3"/>
<feature type="domain" description="FAD-binding PCMH-type" evidence="4">
    <location>
        <begin position="1"/>
        <end position="177"/>
    </location>
</feature>
<dbReference type="InterPro" id="IPR016169">
    <property type="entry name" value="FAD-bd_PCMH_sub2"/>
</dbReference>
<evidence type="ECO:0000313" key="5">
    <source>
        <dbReference type="EMBL" id="MDA5108047.1"/>
    </source>
</evidence>
<dbReference type="Gene3D" id="3.30.390.50">
    <property type="entry name" value="CO dehydrogenase flavoprotein, C-terminal domain"/>
    <property type="match status" value="1"/>
</dbReference>
<dbReference type="InterPro" id="IPR016166">
    <property type="entry name" value="FAD-bd_PCMH"/>
</dbReference>
<keyword evidence="6" id="KW-1185">Reference proteome</keyword>
<dbReference type="GO" id="GO:0016491">
    <property type="term" value="F:oxidoreductase activity"/>
    <property type="evidence" value="ECO:0007669"/>
    <property type="project" value="UniProtKB-KW"/>
</dbReference>